<dbReference type="PIRSF" id="PIRSF002291">
    <property type="entry name" value="AP_complex_beta"/>
    <property type="match status" value="1"/>
</dbReference>
<dbReference type="InterPro" id="IPR006603">
    <property type="entry name" value="PQ-loop_rpt"/>
</dbReference>
<keyword evidence="4 9" id="KW-0813">Transport</keyword>
<dbReference type="KEGG" id="sre:PTSG_04634"/>
<dbReference type="GO" id="GO:0030117">
    <property type="term" value="C:membrane coat"/>
    <property type="evidence" value="ECO:0007669"/>
    <property type="project" value="InterPro"/>
</dbReference>
<dbReference type="PANTHER" id="PTHR11134">
    <property type="entry name" value="ADAPTOR COMPLEX SUBUNIT BETA FAMILY MEMBER"/>
    <property type="match status" value="1"/>
</dbReference>
<evidence type="ECO:0000256" key="5">
    <source>
        <dbReference type="ARBA" id="ARBA00022692"/>
    </source>
</evidence>
<evidence type="ECO:0000259" key="10">
    <source>
        <dbReference type="Pfam" id="PF01602"/>
    </source>
</evidence>
<dbReference type="InterPro" id="IPR002553">
    <property type="entry name" value="Clathrin/coatomer_adapt-like_N"/>
</dbReference>
<dbReference type="AlphaFoldDB" id="F2U800"/>
<dbReference type="Proteomes" id="UP000007799">
    <property type="component" value="Unassembled WGS sequence"/>
</dbReference>
<dbReference type="OMA" id="FLATAKC"/>
<dbReference type="Pfam" id="PF01602">
    <property type="entry name" value="Adaptin_N"/>
    <property type="match status" value="2"/>
</dbReference>
<keyword evidence="5" id="KW-0812">Transmembrane</keyword>
<sequence length="608" mass="68675">MSKERRSDVNELRQLIRSPEVQKDPTKYREAVEKVILYMTLGVDVSRLFSEIVLASATRDLVQKKLVYLYLCNYAESNTDLALLTVNTLQKDCRDTNPVIRGLALRSMCNLRVPNLVEYLISPLRDGLSDSSAYVRKTAIMGCVKLFYLDENAVDDNSIPDALYSMLSDRDPQVVANAVIALEEGACRFFLRLTDKFEDMHDDIYDRLKVPLITLMSSSASELSYTVLHHIHLLIKRRPHIFANDYKALFSRFTDPAYVKAKKLSILTDIADESNVEKIVEELAACVTDIDVDMARRAVRSVGKIAIKLPAAIANILKALLAFLELRSPYLTAETLVVMRDILRRYPGEADGLVPQLYDLVDLATLDDEPEARAALVWLLGEFGQLLEEGPYVLESFIDDVNSEKSPTVRLQLLTSAVKLFFKRPPEMQKMLGRLFDSIISDEMHQDVHDRALLYYRLLKTNYAEAQRVIAGTQQTVQEFVLFEPESNEEVFREFNSLSVMYSQPRTLALPVYAIWGGLMYILLSGEFVTAEQHAMLQTLCIPVAAFSRVTQIATIMRNKCTGQLSVITTGLNFAGAAARVLTTLKEVDDLVTLANYHAKKLKEKKTK</sequence>
<evidence type="ECO:0000313" key="11">
    <source>
        <dbReference type="EMBL" id="EGD72905.1"/>
    </source>
</evidence>
<dbReference type="FunCoup" id="F2U800">
    <property type="interactions" value="520"/>
</dbReference>
<dbReference type="EMBL" id="GL832964">
    <property type="protein sequence ID" value="EGD72905.1"/>
    <property type="molecule type" value="Genomic_DNA"/>
</dbReference>
<dbReference type="InterPro" id="IPR016342">
    <property type="entry name" value="AP_complex_bsu_1_2_4"/>
</dbReference>
<dbReference type="InParanoid" id="F2U800"/>
<comment type="similarity">
    <text evidence="3 9">Belongs to the adaptor complexes large subunit family.</text>
</comment>
<dbReference type="SUPFAM" id="SSF48371">
    <property type="entry name" value="ARM repeat"/>
    <property type="match status" value="1"/>
</dbReference>
<dbReference type="InterPro" id="IPR011989">
    <property type="entry name" value="ARM-like"/>
</dbReference>
<gene>
    <name evidence="11" type="ORF">PTSG_04634</name>
</gene>
<dbReference type="GeneID" id="16075308"/>
<accession>F2U800</accession>
<comment type="subcellular location">
    <subcellularLocation>
        <location evidence="2">Endomembrane system</location>
    </subcellularLocation>
    <subcellularLocation>
        <location evidence="1">Membrane</location>
        <topology evidence="1">Multi-pass membrane protein</topology>
    </subcellularLocation>
</comment>
<evidence type="ECO:0000256" key="2">
    <source>
        <dbReference type="ARBA" id="ARBA00004308"/>
    </source>
</evidence>
<evidence type="ECO:0000256" key="7">
    <source>
        <dbReference type="ARBA" id="ARBA00022989"/>
    </source>
</evidence>
<evidence type="ECO:0000256" key="6">
    <source>
        <dbReference type="ARBA" id="ARBA00022927"/>
    </source>
</evidence>
<reference evidence="11" key="1">
    <citation type="submission" date="2009-08" db="EMBL/GenBank/DDBJ databases">
        <title>Annotation of Salpingoeca rosetta.</title>
        <authorList>
            <consortium name="The Broad Institute Genome Sequencing Platform"/>
            <person name="Russ C."/>
            <person name="Cuomo C."/>
            <person name="Burger G."/>
            <person name="Gray M.W."/>
            <person name="Holland P.W.H."/>
            <person name="King N."/>
            <person name="Lang F.B.F."/>
            <person name="Roger A.J."/>
            <person name="Ruiz-Trillo I."/>
            <person name="Young S.K."/>
            <person name="Zeng Q."/>
            <person name="Gargeya S."/>
            <person name="Alvarado L."/>
            <person name="Berlin A."/>
            <person name="Chapman S.B."/>
            <person name="Chen Z."/>
            <person name="Freedman E."/>
            <person name="Gellesch M."/>
            <person name="Goldberg J."/>
            <person name="Griggs A."/>
            <person name="Gujja S."/>
            <person name="Heilman E."/>
            <person name="Heiman D."/>
            <person name="Howarth C."/>
            <person name="Mehta T."/>
            <person name="Neiman D."/>
            <person name="Pearson M."/>
            <person name="Roberts A."/>
            <person name="Saif S."/>
            <person name="Shea T."/>
            <person name="Shenoy N."/>
            <person name="Sisk P."/>
            <person name="Stolte C."/>
            <person name="Sykes S."/>
            <person name="White J."/>
            <person name="Yandava C."/>
            <person name="Haas B."/>
            <person name="Nusbaum C."/>
            <person name="Birren B."/>
        </authorList>
    </citation>
    <scope>NUCLEOTIDE SEQUENCE [LARGE SCALE GENOMIC DNA]</scope>
    <source>
        <strain evidence="11">ATCC 50818</strain>
    </source>
</reference>
<feature type="domain" description="Clathrin/coatomer adaptor adaptin-like N-terminal" evidence="10">
    <location>
        <begin position="11"/>
        <end position="184"/>
    </location>
</feature>
<evidence type="ECO:0000256" key="4">
    <source>
        <dbReference type="ARBA" id="ARBA00022448"/>
    </source>
</evidence>
<evidence type="ECO:0000256" key="3">
    <source>
        <dbReference type="ARBA" id="ARBA00006613"/>
    </source>
</evidence>
<dbReference type="GO" id="GO:0030276">
    <property type="term" value="F:clathrin binding"/>
    <property type="evidence" value="ECO:0007669"/>
    <property type="project" value="InterPro"/>
</dbReference>
<evidence type="ECO:0000256" key="1">
    <source>
        <dbReference type="ARBA" id="ARBA00004141"/>
    </source>
</evidence>
<dbReference type="Gene3D" id="1.25.10.10">
    <property type="entry name" value="Leucine-rich Repeat Variant"/>
    <property type="match status" value="2"/>
</dbReference>
<dbReference type="InterPro" id="IPR026739">
    <property type="entry name" value="AP_beta"/>
</dbReference>
<dbReference type="eggNOG" id="KOG1061">
    <property type="taxonomic scope" value="Eukaryota"/>
</dbReference>
<dbReference type="GO" id="GO:0016192">
    <property type="term" value="P:vesicle-mediated transport"/>
    <property type="evidence" value="ECO:0007669"/>
    <property type="project" value="InterPro"/>
</dbReference>
<dbReference type="InterPro" id="IPR016024">
    <property type="entry name" value="ARM-type_fold"/>
</dbReference>
<evidence type="ECO:0000313" key="12">
    <source>
        <dbReference type="Proteomes" id="UP000007799"/>
    </source>
</evidence>
<keyword evidence="7" id="KW-1133">Transmembrane helix</keyword>
<evidence type="ECO:0000256" key="9">
    <source>
        <dbReference type="PIRNR" id="PIRNR002291"/>
    </source>
</evidence>
<proteinExistence type="inferred from homology"/>
<evidence type="ECO:0000256" key="8">
    <source>
        <dbReference type="ARBA" id="ARBA00023136"/>
    </source>
</evidence>
<dbReference type="GO" id="GO:0006886">
    <property type="term" value="P:intracellular protein transport"/>
    <property type="evidence" value="ECO:0007669"/>
    <property type="project" value="InterPro"/>
</dbReference>
<organism evidence="12">
    <name type="scientific">Salpingoeca rosetta (strain ATCC 50818 / BSB-021)</name>
    <dbReference type="NCBI Taxonomy" id="946362"/>
    <lineage>
        <taxon>Eukaryota</taxon>
        <taxon>Choanoflagellata</taxon>
        <taxon>Craspedida</taxon>
        <taxon>Salpingoecidae</taxon>
        <taxon>Salpingoeca</taxon>
    </lineage>
</organism>
<keyword evidence="12" id="KW-1185">Reference proteome</keyword>
<feature type="domain" description="Clathrin/coatomer adaptor adaptin-like N-terminal" evidence="10">
    <location>
        <begin position="204"/>
        <end position="461"/>
    </location>
</feature>
<protein>
    <recommendedName>
        <fullName evidence="9">AP complex subunit beta</fullName>
    </recommendedName>
</protein>
<name>F2U800_SALR5</name>
<keyword evidence="8 9" id="KW-0472">Membrane</keyword>
<keyword evidence="6 9" id="KW-0653">Protein transport</keyword>
<dbReference type="OrthoDB" id="10254310at2759"/>
<dbReference type="Pfam" id="PF04193">
    <property type="entry name" value="PQ-loop"/>
    <property type="match status" value="1"/>
</dbReference>
<dbReference type="GO" id="GO:0012505">
    <property type="term" value="C:endomembrane system"/>
    <property type="evidence" value="ECO:0007669"/>
    <property type="project" value="UniProtKB-SubCell"/>
</dbReference>
<dbReference type="RefSeq" id="XP_004994727.1">
    <property type="nucleotide sequence ID" value="XM_004994670.1"/>
</dbReference>
<dbReference type="STRING" id="946362.F2U800"/>